<keyword evidence="9 12" id="KW-0131">Cell cycle</keyword>
<dbReference type="InterPro" id="IPR008881">
    <property type="entry name" value="Trigger_fac_ribosome-bd_bac"/>
</dbReference>
<dbReference type="GO" id="GO:0003755">
    <property type="term" value="F:peptidyl-prolyl cis-trans isomerase activity"/>
    <property type="evidence" value="ECO:0007669"/>
    <property type="project" value="UniProtKB-KW"/>
</dbReference>
<dbReference type="InterPro" id="IPR037041">
    <property type="entry name" value="Trigger_fac_C_sf"/>
</dbReference>
<dbReference type="EMBL" id="SOCN01000001">
    <property type="protein sequence ID" value="TDV24230.1"/>
    <property type="molecule type" value="Genomic_DNA"/>
</dbReference>
<dbReference type="InterPro" id="IPR036611">
    <property type="entry name" value="Trigger_fac_ribosome-bd_sf"/>
</dbReference>
<dbReference type="OrthoDB" id="9767721at2"/>
<comment type="caution">
    <text evidence="14">The sequence shown here is derived from an EMBL/GenBank/DDBJ whole genome shotgun (WGS) entry which is preliminary data.</text>
</comment>
<dbReference type="Pfam" id="PF05697">
    <property type="entry name" value="Trigger_N"/>
    <property type="match status" value="1"/>
</dbReference>
<keyword evidence="6 11" id="KW-0697">Rotamase</keyword>
<evidence type="ECO:0000256" key="9">
    <source>
        <dbReference type="ARBA" id="ARBA00023306"/>
    </source>
</evidence>
<reference evidence="14 15" key="1">
    <citation type="submission" date="2019-03" db="EMBL/GenBank/DDBJ databases">
        <title>Genomic Encyclopedia of Archaeal and Bacterial Type Strains, Phase II (KMG-II): from individual species to whole genera.</title>
        <authorList>
            <person name="Goeker M."/>
        </authorList>
    </citation>
    <scope>NUCLEOTIDE SEQUENCE [LARGE SCALE GENOMIC DNA]</scope>
    <source>
        <strain evidence="14 15">ATCC 35214</strain>
    </source>
</reference>
<evidence type="ECO:0000256" key="3">
    <source>
        <dbReference type="ARBA" id="ARBA00005464"/>
    </source>
</evidence>
<evidence type="ECO:0000256" key="10">
    <source>
        <dbReference type="ARBA" id="ARBA00024849"/>
    </source>
</evidence>
<keyword evidence="8 11" id="KW-0413">Isomerase</keyword>
<dbReference type="PIRSF" id="PIRSF003095">
    <property type="entry name" value="Trigger_factor"/>
    <property type="match status" value="1"/>
</dbReference>
<keyword evidence="7 12" id="KW-0143">Chaperone</keyword>
<dbReference type="Pfam" id="PF00254">
    <property type="entry name" value="FKBP_C"/>
    <property type="match status" value="1"/>
</dbReference>
<dbReference type="GO" id="GO:0015031">
    <property type="term" value="P:protein transport"/>
    <property type="evidence" value="ECO:0007669"/>
    <property type="project" value="InterPro"/>
</dbReference>
<dbReference type="RefSeq" id="WP_134110341.1">
    <property type="nucleotide sequence ID" value="NZ_SOCN01000001.1"/>
</dbReference>
<keyword evidence="15" id="KW-1185">Reference proteome</keyword>
<evidence type="ECO:0000313" key="14">
    <source>
        <dbReference type="EMBL" id="TDV24230.1"/>
    </source>
</evidence>
<dbReference type="GO" id="GO:0006457">
    <property type="term" value="P:protein folding"/>
    <property type="evidence" value="ECO:0007669"/>
    <property type="project" value="InterPro"/>
</dbReference>
<feature type="domain" description="PPIase FKBP-type" evidence="13">
    <location>
        <begin position="167"/>
        <end position="227"/>
    </location>
</feature>
<evidence type="ECO:0000256" key="7">
    <source>
        <dbReference type="ARBA" id="ARBA00023186"/>
    </source>
</evidence>
<evidence type="ECO:0000256" key="8">
    <source>
        <dbReference type="ARBA" id="ARBA00023235"/>
    </source>
</evidence>
<evidence type="ECO:0000313" key="15">
    <source>
        <dbReference type="Proteomes" id="UP000295757"/>
    </source>
</evidence>
<dbReference type="FunFam" id="3.10.50.40:FF:000001">
    <property type="entry name" value="Trigger factor"/>
    <property type="match status" value="1"/>
</dbReference>
<sequence length="437" mass="50943">MIKHTVNKEKSEVLVSTTIEKKLFDAKFNELLEKESKKVKVPGYRPGKAPKEKLHAYINSTKIYDETANIFLKTELTNVFDYIVKNDIKAGIKYSISSDLDKEGNLLFKFHFPLLPDFSNIKLGELKTKFTFKKLTKVDKKKILENFKNKLGEKEEVTDKKTKTQMEDTLNIDFIGFIDNEPFDGGEAEGVDLVLGSKQFIPGFEEQLVGKHLGWKGDIKVVFPENYFVKEYRSKEAIFSVKINKILRNVPAELNDEFFKKLGNPEIQNLSDLEVYLQNKFLKDAFTQELKDFLENVVNEVLKIKNVIIHPNLLKDEVTKKQKEFDHSLKELRIKRTEYLQLVKTTEAEMQNEFEKVAREDFKRKIVKEWIFSLSKTDFNKPDSEFAKSLKNKPDFEEYKGLITYVDITKTLLLQMNPENTTEAEKVEKEAIKLFTK</sequence>
<dbReference type="GO" id="GO:0051301">
    <property type="term" value="P:cell division"/>
    <property type="evidence" value="ECO:0007669"/>
    <property type="project" value="UniProtKB-KW"/>
</dbReference>
<comment type="similarity">
    <text evidence="3 12">Belongs to the FKBP-type PPIase family. Tig subfamily.</text>
</comment>
<accession>A0A4V3FNY4</accession>
<evidence type="ECO:0000256" key="2">
    <source>
        <dbReference type="ARBA" id="ARBA00004496"/>
    </source>
</evidence>
<dbReference type="Gene3D" id="3.10.50.40">
    <property type="match status" value="1"/>
</dbReference>
<dbReference type="GO" id="GO:0005737">
    <property type="term" value="C:cytoplasm"/>
    <property type="evidence" value="ECO:0007669"/>
    <property type="project" value="UniProtKB-SubCell"/>
</dbReference>
<evidence type="ECO:0000256" key="11">
    <source>
        <dbReference type="PROSITE-ProRule" id="PRU00277"/>
    </source>
</evidence>
<protein>
    <recommendedName>
        <fullName evidence="4 12">Trigger factor</fullName>
    </recommendedName>
</protein>
<comment type="subcellular location">
    <subcellularLocation>
        <location evidence="2">Cytoplasm</location>
    </subcellularLocation>
</comment>
<dbReference type="Gene3D" id="1.10.3120.10">
    <property type="entry name" value="Trigger factor, C-terminal domain"/>
    <property type="match status" value="1"/>
</dbReference>
<dbReference type="InterPro" id="IPR005215">
    <property type="entry name" value="Trig_fac"/>
</dbReference>
<comment type="function">
    <text evidence="10">Involved in protein export. Acts as a chaperone by maintaining the newly synthesized protein in an open conformation. Functions as a peptidyl-prolyl cis-trans isomerase.</text>
</comment>
<evidence type="ECO:0000256" key="4">
    <source>
        <dbReference type="ARBA" id="ARBA00016902"/>
    </source>
</evidence>
<evidence type="ECO:0000259" key="13">
    <source>
        <dbReference type="PROSITE" id="PS50059"/>
    </source>
</evidence>
<evidence type="ECO:0000256" key="1">
    <source>
        <dbReference type="ARBA" id="ARBA00000971"/>
    </source>
</evidence>
<dbReference type="InterPro" id="IPR046357">
    <property type="entry name" value="PPIase_dom_sf"/>
</dbReference>
<evidence type="ECO:0000256" key="12">
    <source>
        <dbReference type="RuleBase" id="RU003914"/>
    </source>
</evidence>
<dbReference type="NCBIfam" id="TIGR00115">
    <property type="entry name" value="tig"/>
    <property type="match status" value="1"/>
</dbReference>
<dbReference type="SUPFAM" id="SSF102735">
    <property type="entry name" value="Trigger factor ribosome-binding domain"/>
    <property type="match status" value="1"/>
</dbReference>
<proteinExistence type="inferred from homology"/>
<dbReference type="Gene3D" id="3.30.70.1050">
    <property type="entry name" value="Trigger factor ribosome-binding domain"/>
    <property type="match status" value="1"/>
</dbReference>
<dbReference type="SUPFAM" id="SSF54534">
    <property type="entry name" value="FKBP-like"/>
    <property type="match status" value="1"/>
</dbReference>
<name>A0A4V3FNY4_9BACT</name>
<dbReference type="AlphaFoldDB" id="A0A4V3FNY4"/>
<evidence type="ECO:0000256" key="5">
    <source>
        <dbReference type="ARBA" id="ARBA00022618"/>
    </source>
</evidence>
<keyword evidence="5 12" id="KW-0132">Cell division</keyword>
<dbReference type="PROSITE" id="PS50059">
    <property type="entry name" value="FKBP_PPIASE"/>
    <property type="match status" value="1"/>
</dbReference>
<comment type="catalytic activity">
    <reaction evidence="1 11">
        <text>[protein]-peptidylproline (omega=180) = [protein]-peptidylproline (omega=0)</text>
        <dbReference type="Rhea" id="RHEA:16237"/>
        <dbReference type="Rhea" id="RHEA-COMP:10747"/>
        <dbReference type="Rhea" id="RHEA-COMP:10748"/>
        <dbReference type="ChEBI" id="CHEBI:83833"/>
        <dbReference type="ChEBI" id="CHEBI:83834"/>
        <dbReference type="EC" id="5.2.1.8"/>
    </reaction>
</comment>
<gene>
    <name evidence="14" type="ORF">BCF59_0183</name>
</gene>
<evidence type="ECO:0000256" key="6">
    <source>
        <dbReference type="ARBA" id="ARBA00023110"/>
    </source>
</evidence>
<dbReference type="Proteomes" id="UP000295757">
    <property type="component" value="Unassembled WGS sequence"/>
</dbReference>
<dbReference type="InterPro" id="IPR001179">
    <property type="entry name" value="PPIase_FKBP_dom"/>
</dbReference>
<organism evidence="14 15">
    <name type="scientific">Mycoplasmopsis mustelae</name>
    <dbReference type="NCBI Taxonomy" id="171289"/>
    <lineage>
        <taxon>Bacteria</taxon>
        <taxon>Bacillati</taxon>
        <taxon>Mycoplasmatota</taxon>
        <taxon>Mycoplasmoidales</taxon>
        <taxon>Metamycoplasmataceae</taxon>
        <taxon>Mycoplasmopsis</taxon>
    </lineage>
</organism>